<comment type="similarity">
    <text evidence="2 7">Belongs to the purine-cytosine permease (2.A.39) family.</text>
</comment>
<feature type="transmembrane region" description="Helical" evidence="8">
    <location>
        <begin position="407"/>
        <end position="426"/>
    </location>
</feature>
<protein>
    <submittedName>
        <fullName evidence="9">Cytosine permease</fullName>
    </submittedName>
</protein>
<evidence type="ECO:0000256" key="1">
    <source>
        <dbReference type="ARBA" id="ARBA00004141"/>
    </source>
</evidence>
<feature type="transmembrane region" description="Helical" evidence="8">
    <location>
        <begin position="438"/>
        <end position="460"/>
    </location>
</feature>
<feature type="transmembrane region" description="Helical" evidence="8">
    <location>
        <begin position="290"/>
        <end position="309"/>
    </location>
</feature>
<comment type="subcellular location">
    <subcellularLocation>
        <location evidence="1">Membrane</location>
        <topology evidence="1">Multi-pass membrane protein</topology>
    </subcellularLocation>
</comment>
<dbReference type="InterPro" id="IPR001248">
    <property type="entry name" value="Pur-cyt_permease"/>
</dbReference>
<dbReference type="RefSeq" id="WP_185278656.1">
    <property type="nucleotide sequence ID" value="NZ_CP043641.1"/>
</dbReference>
<dbReference type="Proteomes" id="UP000515511">
    <property type="component" value="Chromosome"/>
</dbReference>
<feature type="transmembrane region" description="Helical" evidence="8">
    <location>
        <begin position="110"/>
        <end position="133"/>
    </location>
</feature>
<evidence type="ECO:0000256" key="6">
    <source>
        <dbReference type="ARBA" id="ARBA00023136"/>
    </source>
</evidence>
<evidence type="ECO:0000256" key="4">
    <source>
        <dbReference type="ARBA" id="ARBA00022692"/>
    </source>
</evidence>
<feature type="transmembrane region" description="Helical" evidence="8">
    <location>
        <begin position="170"/>
        <end position="192"/>
    </location>
</feature>
<proteinExistence type="inferred from homology"/>
<sequence>MTKSDEAVTPVADVAPSLVERRTIDMVPEAERHGKPTSQFTLWFGANMQITAVVTGALAVVLGAGGWTAVIGLLIGNVFGGVFMALHSAQGPRLGLPQMISSRVQFGVRGASLPLVLVILMYLGFASTGAVLAGQAVDLLLGTSTPVIGIAIFGVLTMIVAIIGYRLIHLVGRIATVAGIIGFGYLAVRLFLTEDVGHAFGAGGFGIVPFITAVTLSAGWQMTYAPYVADYSRYLPSSTPVRSTFWWTFGGSVIGTQIAMTFGVLVALVGGEAFLANQVGYLGKLAGGPVAAACIALVIIVGKLTVNCLNAYGGFMSILTTVTGFDNRRSISPRARSLTIIGFVLLSLVIATAATADFLGFFKNFVLLLLAVFIPWSVVNLVDYYLISKERVDIPALYDPRGRYGSVNTVAIVSYVVGILVQIPFLSQTLYTGPIAKAMGGADISWIVSLVITFAIYYPWARRTMRVPERMIYPAPLEAAR</sequence>
<dbReference type="InterPro" id="IPR026030">
    <property type="entry name" value="Pur-cyt_permease_Fcy2/21/22"/>
</dbReference>
<dbReference type="PIRSF" id="PIRSF002744">
    <property type="entry name" value="Pur-cyt_permease"/>
    <property type="match status" value="1"/>
</dbReference>
<evidence type="ECO:0000256" key="2">
    <source>
        <dbReference type="ARBA" id="ARBA00008974"/>
    </source>
</evidence>
<dbReference type="Gene3D" id="1.10.4160.10">
    <property type="entry name" value="Hydantoin permease"/>
    <property type="match status" value="1"/>
</dbReference>
<dbReference type="KEGG" id="lse:F1C12_10390"/>
<evidence type="ECO:0000256" key="5">
    <source>
        <dbReference type="ARBA" id="ARBA00022989"/>
    </source>
</evidence>
<feature type="transmembrane region" description="Helical" evidence="8">
    <location>
        <begin position="139"/>
        <end position="163"/>
    </location>
</feature>
<dbReference type="GO" id="GO:0022857">
    <property type="term" value="F:transmembrane transporter activity"/>
    <property type="evidence" value="ECO:0007669"/>
    <property type="project" value="InterPro"/>
</dbReference>
<dbReference type="PANTHER" id="PTHR31806">
    <property type="entry name" value="PURINE-CYTOSINE PERMEASE FCY2-RELATED"/>
    <property type="match status" value="1"/>
</dbReference>
<evidence type="ECO:0000256" key="8">
    <source>
        <dbReference type="SAM" id="Phobius"/>
    </source>
</evidence>
<accession>A0A7G6YAH9</accession>
<keyword evidence="3 7" id="KW-0813">Transport</keyword>
<feature type="transmembrane region" description="Helical" evidence="8">
    <location>
        <begin position="338"/>
        <end position="359"/>
    </location>
</feature>
<feature type="transmembrane region" description="Helical" evidence="8">
    <location>
        <begin position="198"/>
        <end position="224"/>
    </location>
</feature>
<evidence type="ECO:0000256" key="7">
    <source>
        <dbReference type="PIRNR" id="PIRNR002744"/>
    </source>
</evidence>
<dbReference type="CDD" id="cd11484">
    <property type="entry name" value="SLC-NCS1sbd_CobB-like"/>
    <property type="match status" value="1"/>
</dbReference>
<dbReference type="EMBL" id="CP043641">
    <property type="protein sequence ID" value="QNE35494.1"/>
    <property type="molecule type" value="Genomic_DNA"/>
</dbReference>
<evidence type="ECO:0000256" key="3">
    <source>
        <dbReference type="ARBA" id="ARBA00022448"/>
    </source>
</evidence>
<keyword evidence="6 7" id="KW-0472">Membrane</keyword>
<feature type="transmembrane region" description="Helical" evidence="8">
    <location>
        <begin position="40"/>
        <end position="61"/>
    </location>
</feature>
<dbReference type="PANTHER" id="PTHR31806:SF1">
    <property type="entry name" value="PURINE-CYTOSINE PERMEASE FCY2-RELATED"/>
    <property type="match status" value="1"/>
</dbReference>
<name>A0A7G6YAH9_9MICO</name>
<feature type="transmembrane region" description="Helical" evidence="8">
    <location>
        <begin position="67"/>
        <end position="89"/>
    </location>
</feature>
<dbReference type="AlphaFoldDB" id="A0A7G6YAH9"/>
<evidence type="ECO:0000313" key="9">
    <source>
        <dbReference type="EMBL" id="QNE35494.1"/>
    </source>
</evidence>
<gene>
    <name evidence="9" type="ORF">F1C12_10390</name>
</gene>
<feature type="transmembrane region" description="Helical" evidence="8">
    <location>
        <begin position="365"/>
        <end position="386"/>
    </location>
</feature>
<dbReference type="Pfam" id="PF02133">
    <property type="entry name" value="Transp_cyt_pur"/>
    <property type="match status" value="1"/>
</dbReference>
<dbReference type="GO" id="GO:0005886">
    <property type="term" value="C:plasma membrane"/>
    <property type="evidence" value="ECO:0007669"/>
    <property type="project" value="TreeGrafter"/>
</dbReference>
<organism evidence="9 10">
    <name type="scientific">Leifsonia shinshuensis</name>
    <dbReference type="NCBI Taxonomy" id="150026"/>
    <lineage>
        <taxon>Bacteria</taxon>
        <taxon>Bacillati</taxon>
        <taxon>Actinomycetota</taxon>
        <taxon>Actinomycetes</taxon>
        <taxon>Micrococcales</taxon>
        <taxon>Microbacteriaceae</taxon>
        <taxon>Leifsonia</taxon>
    </lineage>
</organism>
<reference evidence="10" key="1">
    <citation type="submission" date="2019-09" db="EMBL/GenBank/DDBJ databases">
        <title>Antimicrobial potential of Antarctic Bacteria.</title>
        <authorList>
            <person name="Benaud N."/>
            <person name="Edwards R.J."/>
            <person name="Ferrari B.C."/>
        </authorList>
    </citation>
    <scope>NUCLEOTIDE SEQUENCE [LARGE SCALE GENOMIC DNA]</scope>
    <source>
        <strain evidence="10">INR9</strain>
    </source>
</reference>
<keyword evidence="4 8" id="KW-0812">Transmembrane</keyword>
<feature type="transmembrane region" description="Helical" evidence="8">
    <location>
        <begin position="245"/>
        <end position="270"/>
    </location>
</feature>
<evidence type="ECO:0000313" key="10">
    <source>
        <dbReference type="Proteomes" id="UP000515511"/>
    </source>
</evidence>
<keyword evidence="5 8" id="KW-1133">Transmembrane helix</keyword>